<dbReference type="Proteomes" id="UP000284119">
    <property type="component" value="Unassembled WGS sequence"/>
</dbReference>
<proteinExistence type="predicted"/>
<comment type="caution">
    <text evidence="1">The sequence shown here is derived from an EMBL/GenBank/DDBJ whole genome shotgun (WGS) entry which is preliminary data.</text>
</comment>
<sequence length="83" mass="10130">MKVLNTEFEYRQWMEKEYFQFDDKFPSIFEPDELERELLNQMPHQFPCIVFAVKGPRPSEPETLQFIYRDQVEKWAKVLGIIN</sequence>
<dbReference type="EMBL" id="RAHG01000005">
    <property type="protein sequence ID" value="RJT12816.1"/>
    <property type="molecule type" value="Genomic_DNA"/>
</dbReference>
<protein>
    <submittedName>
        <fullName evidence="1">Uncharacterized protein</fullName>
    </submittedName>
</protein>
<keyword evidence="2" id="KW-1185">Reference proteome</keyword>
<dbReference type="RefSeq" id="WP_112166062.1">
    <property type="nucleotide sequence ID" value="NZ_JYDE01000014.1"/>
</dbReference>
<evidence type="ECO:0000313" key="1">
    <source>
        <dbReference type="EMBL" id="RJT12816.1"/>
    </source>
</evidence>
<organism evidence="1 2">
    <name type="scientific">Rahnella inusitata</name>
    <dbReference type="NCBI Taxonomy" id="58169"/>
    <lineage>
        <taxon>Bacteria</taxon>
        <taxon>Pseudomonadati</taxon>
        <taxon>Pseudomonadota</taxon>
        <taxon>Gammaproteobacteria</taxon>
        <taxon>Enterobacterales</taxon>
        <taxon>Yersiniaceae</taxon>
        <taxon>Rahnella</taxon>
    </lineage>
</organism>
<reference evidence="1 2" key="1">
    <citation type="submission" date="2018-09" db="EMBL/GenBank/DDBJ databases">
        <authorList>
            <person name="Le Fleche-Mateos A."/>
        </authorList>
    </citation>
    <scope>NUCLEOTIDE SEQUENCE [LARGE SCALE GENOMIC DNA]</scope>
    <source>
        <strain evidence="1 2">DSM 30078</strain>
    </source>
</reference>
<accession>A0ABX9P074</accession>
<gene>
    <name evidence="1" type="ORF">D5396_12615</name>
</gene>
<evidence type="ECO:0000313" key="2">
    <source>
        <dbReference type="Proteomes" id="UP000284119"/>
    </source>
</evidence>
<name>A0ABX9P074_9GAMM</name>